<dbReference type="Gene3D" id="1.10.3720.10">
    <property type="entry name" value="MetI-like"/>
    <property type="match status" value="1"/>
</dbReference>
<feature type="transmembrane region" description="Helical" evidence="7">
    <location>
        <begin position="101"/>
        <end position="122"/>
    </location>
</feature>
<dbReference type="RefSeq" id="WP_124085195.1">
    <property type="nucleotide sequence ID" value="NZ_UXAW01000041.1"/>
</dbReference>
<dbReference type="InterPro" id="IPR045621">
    <property type="entry name" value="BPD_transp_1_N"/>
</dbReference>
<evidence type="ECO:0000256" key="7">
    <source>
        <dbReference type="RuleBase" id="RU363032"/>
    </source>
</evidence>
<evidence type="ECO:0000256" key="3">
    <source>
        <dbReference type="ARBA" id="ARBA00022475"/>
    </source>
</evidence>
<comment type="subcellular location">
    <subcellularLocation>
        <location evidence="1 7">Cell membrane</location>
        <topology evidence="1 7">Multi-pass membrane protein</topology>
    </subcellularLocation>
</comment>
<keyword evidence="3" id="KW-1003">Cell membrane</keyword>
<feature type="transmembrane region" description="Helical" evidence="7">
    <location>
        <begin position="134"/>
        <end position="165"/>
    </location>
</feature>
<evidence type="ECO:0000256" key="6">
    <source>
        <dbReference type="ARBA" id="ARBA00023136"/>
    </source>
</evidence>
<evidence type="ECO:0000256" key="4">
    <source>
        <dbReference type="ARBA" id="ARBA00022692"/>
    </source>
</evidence>
<keyword evidence="10" id="KW-1185">Reference proteome</keyword>
<reference evidence="9 10" key="1">
    <citation type="submission" date="2018-11" db="EMBL/GenBank/DDBJ databases">
        <authorList>
            <person name="Criscuolo A."/>
        </authorList>
    </citation>
    <scope>NUCLEOTIDE SEQUENCE [LARGE SCALE GENOMIC DNA]</scope>
    <source>
        <strain evidence="9">ACIP111625</strain>
    </source>
</reference>
<organism evidence="9 10">
    <name type="scientific">Pseudogemmobacter humi</name>
    <dbReference type="NCBI Taxonomy" id="2483812"/>
    <lineage>
        <taxon>Bacteria</taxon>
        <taxon>Pseudomonadati</taxon>
        <taxon>Pseudomonadota</taxon>
        <taxon>Alphaproteobacteria</taxon>
        <taxon>Rhodobacterales</taxon>
        <taxon>Paracoccaceae</taxon>
        <taxon>Pseudogemmobacter</taxon>
    </lineage>
</organism>
<dbReference type="GO" id="GO:0055085">
    <property type="term" value="P:transmembrane transport"/>
    <property type="evidence" value="ECO:0007669"/>
    <property type="project" value="InterPro"/>
</dbReference>
<evidence type="ECO:0000259" key="8">
    <source>
        <dbReference type="PROSITE" id="PS50928"/>
    </source>
</evidence>
<dbReference type="PANTHER" id="PTHR43163">
    <property type="entry name" value="DIPEPTIDE TRANSPORT SYSTEM PERMEASE PROTEIN DPPB-RELATED"/>
    <property type="match status" value="1"/>
</dbReference>
<dbReference type="EMBL" id="UXAW01000041">
    <property type="protein sequence ID" value="VDC22366.1"/>
    <property type="molecule type" value="Genomic_DNA"/>
</dbReference>
<keyword evidence="5 7" id="KW-1133">Transmembrane helix</keyword>
<dbReference type="PROSITE" id="PS50928">
    <property type="entry name" value="ABC_TM1"/>
    <property type="match status" value="1"/>
</dbReference>
<dbReference type="OrthoDB" id="9807402at2"/>
<dbReference type="CDD" id="cd06261">
    <property type="entry name" value="TM_PBP2"/>
    <property type="match status" value="1"/>
</dbReference>
<keyword evidence="4 7" id="KW-0812">Transmembrane</keyword>
<dbReference type="SUPFAM" id="SSF161098">
    <property type="entry name" value="MetI-like"/>
    <property type="match status" value="1"/>
</dbReference>
<dbReference type="Pfam" id="PF00528">
    <property type="entry name" value="BPD_transp_1"/>
    <property type="match status" value="1"/>
</dbReference>
<protein>
    <submittedName>
        <fullName evidence="9">Glutathione transport system permease protein GsiC</fullName>
    </submittedName>
</protein>
<evidence type="ECO:0000256" key="1">
    <source>
        <dbReference type="ARBA" id="ARBA00004651"/>
    </source>
</evidence>
<dbReference type="AlphaFoldDB" id="A0A3P5WV71"/>
<evidence type="ECO:0000256" key="2">
    <source>
        <dbReference type="ARBA" id="ARBA00022448"/>
    </source>
</evidence>
<keyword evidence="6 7" id="KW-0472">Membrane</keyword>
<feature type="transmembrane region" description="Helical" evidence="7">
    <location>
        <begin position="185"/>
        <end position="203"/>
    </location>
</feature>
<dbReference type="GO" id="GO:0005886">
    <property type="term" value="C:plasma membrane"/>
    <property type="evidence" value="ECO:0007669"/>
    <property type="project" value="UniProtKB-SubCell"/>
</dbReference>
<dbReference type="PANTHER" id="PTHR43163:SF9">
    <property type="entry name" value="ABC TRANSPORTER PERMEASE PROTEIN"/>
    <property type="match status" value="1"/>
</dbReference>
<accession>A0A3P5WV71</accession>
<dbReference type="Proteomes" id="UP000277498">
    <property type="component" value="Unassembled WGS sequence"/>
</dbReference>
<sequence length="324" mass="35062">MLKAGLGRVIKVLMVLITVIICNFALVRLAPGDPVSVIAGETGASDAAFVASLREEFQLDKPIHVQLGTYLANVATGDLGYSYRQRRPVADLIWERMPATLLLTGTAFVLSLVVGVASGIFAGLKRGTWGDNTLVVLCLFGYALPAFWLGLVLVLIFSVWLQWLPAFGMQTLGFTGTWWEQAADVARHLVLPAVTLSAYYIALYTRVMRSSVADVQSSDFIKTARARGLSRRRIIGVHMLRNAALPVITLAGVQAGQLIGGSIVVETVFAWPGIGRLALDSLLQREYMVLLGVFIVTSVMVIALNIITDIILAIVDPRIRKAAA</sequence>
<dbReference type="InterPro" id="IPR035906">
    <property type="entry name" value="MetI-like_sf"/>
</dbReference>
<evidence type="ECO:0000256" key="5">
    <source>
        <dbReference type="ARBA" id="ARBA00022989"/>
    </source>
</evidence>
<evidence type="ECO:0000313" key="9">
    <source>
        <dbReference type="EMBL" id="VDC22366.1"/>
    </source>
</evidence>
<feature type="transmembrane region" description="Helical" evidence="7">
    <location>
        <begin position="289"/>
        <end position="315"/>
    </location>
</feature>
<gene>
    <name evidence="9" type="primary">gsiC_2</name>
    <name evidence="9" type="ORF">XINFAN_00767</name>
</gene>
<comment type="similarity">
    <text evidence="7">Belongs to the binding-protein-dependent transport system permease family.</text>
</comment>
<evidence type="ECO:0000313" key="10">
    <source>
        <dbReference type="Proteomes" id="UP000277498"/>
    </source>
</evidence>
<feature type="transmembrane region" description="Helical" evidence="7">
    <location>
        <begin position="12"/>
        <end position="30"/>
    </location>
</feature>
<feature type="transmembrane region" description="Helical" evidence="7">
    <location>
        <begin position="243"/>
        <end position="269"/>
    </location>
</feature>
<dbReference type="InterPro" id="IPR000515">
    <property type="entry name" value="MetI-like"/>
</dbReference>
<name>A0A3P5WV71_9RHOB</name>
<proteinExistence type="inferred from homology"/>
<dbReference type="Pfam" id="PF19300">
    <property type="entry name" value="BPD_transp_1_N"/>
    <property type="match status" value="1"/>
</dbReference>
<keyword evidence="2 7" id="KW-0813">Transport</keyword>
<feature type="domain" description="ABC transmembrane type-1" evidence="8">
    <location>
        <begin position="97"/>
        <end position="312"/>
    </location>
</feature>